<organism evidence="2">
    <name type="scientific">uncultured Acetobacteraceae bacterium</name>
    <dbReference type="NCBI Taxonomy" id="169975"/>
    <lineage>
        <taxon>Bacteria</taxon>
        <taxon>Pseudomonadati</taxon>
        <taxon>Pseudomonadota</taxon>
        <taxon>Alphaproteobacteria</taxon>
        <taxon>Acetobacterales</taxon>
        <taxon>Acetobacteraceae</taxon>
        <taxon>environmental samples</taxon>
    </lineage>
</organism>
<name>A0A6J4JSR7_9PROT</name>
<evidence type="ECO:0000256" key="1">
    <source>
        <dbReference type="SAM" id="MobiDB-lite"/>
    </source>
</evidence>
<protein>
    <submittedName>
        <fullName evidence="2">Uncharacterized protein</fullName>
    </submittedName>
</protein>
<gene>
    <name evidence="2" type="ORF">AVDCRST_MAG08-4261</name>
</gene>
<proteinExistence type="predicted"/>
<sequence>MRRRRGEPYGDRVPTGLRPLLTLTNPPGKTGESTRGTPRLPWPLHRRTPRPTLLIMVVVGLAGFGDRGANGRRGQPSMMPP</sequence>
<feature type="compositionally biased region" description="Basic and acidic residues" evidence="1">
    <location>
        <begin position="1"/>
        <end position="10"/>
    </location>
</feature>
<feature type="compositionally biased region" description="Polar residues" evidence="1">
    <location>
        <begin position="22"/>
        <end position="36"/>
    </location>
</feature>
<reference evidence="2" key="1">
    <citation type="submission" date="2020-02" db="EMBL/GenBank/DDBJ databases">
        <authorList>
            <person name="Meier V. D."/>
        </authorList>
    </citation>
    <scope>NUCLEOTIDE SEQUENCE</scope>
    <source>
        <strain evidence="2">AVDCRST_MAG08</strain>
    </source>
</reference>
<accession>A0A6J4JSR7</accession>
<feature type="region of interest" description="Disordered" evidence="1">
    <location>
        <begin position="1"/>
        <end position="46"/>
    </location>
</feature>
<evidence type="ECO:0000313" key="2">
    <source>
        <dbReference type="EMBL" id="CAA9286625.1"/>
    </source>
</evidence>
<dbReference type="AlphaFoldDB" id="A0A6J4JSR7"/>
<dbReference type="EMBL" id="CADCTG010000337">
    <property type="protein sequence ID" value="CAA9286625.1"/>
    <property type="molecule type" value="Genomic_DNA"/>
</dbReference>